<evidence type="ECO:0000256" key="1">
    <source>
        <dbReference type="ARBA" id="ARBA00005251"/>
    </source>
</evidence>
<dbReference type="GO" id="GO:0003723">
    <property type="term" value="F:RNA binding"/>
    <property type="evidence" value="ECO:0007669"/>
    <property type="project" value="TreeGrafter"/>
</dbReference>
<keyword evidence="2" id="KW-0689">Ribosomal protein</keyword>
<dbReference type="SUPFAM" id="SSF54211">
    <property type="entry name" value="Ribosomal protein S5 domain 2-like"/>
    <property type="match status" value="1"/>
</dbReference>
<evidence type="ECO:0000313" key="5">
    <source>
        <dbReference type="WBParaSite" id="L893_g30623.t1"/>
    </source>
</evidence>
<comment type="similarity">
    <text evidence="1">Belongs to the universal ribosomal protein uS9 family.</text>
</comment>
<evidence type="ECO:0000256" key="2">
    <source>
        <dbReference type="ARBA" id="ARBA00022980"/>
    </source>
</evidence>
<dbReference type="PANTHER" id="PTHR21569:SF1">
    <property type="entry name" value="SMALL RIBOSOMAL SUBUNIT PROTEIN US9M"/>
    <property type="match status" value="1"/>
</dbReference>
<dbReference type="AlphaFoldDB" id="A0A1I7ZXQ6"/>
<proteinExistence type="inferred from homology"/>
<keyword evidence="4" id="KW-1185">Reference proteome</keyword>
<keyword evidence="3" id="KW-0687">Ribonucleoprotein</keyword>
<dbReference type="GO" id="GO:0006412">
    <property type="term" value="P:translation"/>
    <property type="evidence" value="ECO:0007669"/>
    <property type="project" value="InterPro"/>
</dbReference>
<dbReference type="GO" id="GO:0003735">
    <property type="term" value="F:structural constituent of ribosome"/>
    <property type="evidence" value="ECO:0007669"/>
    <property type="project" value="InterPro"/>
</dbReference>
<dbReference type="WBParaSite" id="L893_g30623.t1">
    <property type="protein sequence ID" value="L893_g30623.t1"/>
    <property type="gene ID" value="L893_g30623"/>
</dbReference>
<evidence type="ECO:0000256" key="3">
    <source>
        <dbReference type="ARBA" id="ARBA00023274"/>
    </source>
</evidence>
<dbReference type="GO" id="GO:0005763">
    <property type="term" value="C:mitochondrial small ribosomal subunit"/>
    <property type="evidence" value="ECO:0007669"/>
    <property type="project" value="TreeGrafter"/>
</dbReference>
<dbReference type="Pfam" id="PF00380">
    <property type="entry name" value="Ribosomal_S9"/>
    <property type="match status" value="1"/>
</dbReference>
<reference evidence="5" key="1">
    <citation type="submission" date="2016-11" db="UniProtKB">
        <authorList>
            <consortium name="WormBaseParasite"/>
        </authorList>
    </citation>
    <scope>IDENTIFICATION</scope>
</reference>
<dbReference type="InterPro" id="IPR000754">
    <property type="entry name" value="Ribosomal_uS9"/>
</dbReference>
<dbReference type="Proteomes" id="UP000095287">
    <property type="component" value="Unplaced"/>
</dbReference>
<accession>A0A1I7ZXQ6</accession>
<dbReference type="InterPro" id="IPR020568">
    <property type="entry name" value="Ribosomal_Su5_D2-typ_SF"/>
</dbReference>
<organism evidence="4 5">
    <name type="scientific">Steinernema glaseri</name>
    <dbReference type="NCBI Taxonomy" id="37863"/>
    <lineage>
        <taxon>Eukaryota</taxon>
        <taxon>Metazoa</taxon>
        <taxon>Ecdysozoa</taxon>
        <taxon>Nematoda</taxon>
        <taxon>Chromadorea</taxon>
        <taxon>Rhabditida</taxon>
        <taxon>Tylenchina</taxon>
        <taxon>Panagrolaimomorpha</taxon>
        <taxon>Strongyloidoidea</taxon>
        <taxon>Steinernematidae</taxon>
        <taxon>Steinernema</taxon>
    </lineage>
</organism>
<sequence length="187" mass="20948">MYASWVIAFQYLASLPLASMESDFIMEYRLSIAGGIEGEKKLFGPQLPEVVMDAERGRRVAKGTARVKKTICSAEVNDMGTGVYVVNGEHYDEFRSLQAREMLITPLIVTDMFGKVDIKVTVDSGPIGLSIVPRVARHAVSLCLASLYPETYEKLRLAGLLTSDPRKKERNKVNQPGARAKWIWKRR</sequence>
<protein>
    <submittedName>
        <fullName evidence="5">28S ribosomal protein S9, mitochondrial</fullName>
    </submittedName>
</protein>
<name>A0A1I7ZXQ6_9BILA</name>
<dbReference type="InterPro" id="IPR014721">
    <property type="entry name" value="Ribsml_uS5_D2-typ_fold_subgr"/>
</dbReference>
<dbReference type="Gene3D" id="3.30.230.10">
    <property type="match status" value="1"/>
</dbReference>
<dbReference type="PANTHER" id="PTHR21569">
    <property type="entry name" value="RIBOSOMAL PROTEIN S9"/>
    <property type="match status" value="1"/>
</dbReference>
<evidence type="ECO:0000313" key="4">
    <source>
        <dbReference type="Proteomes" id="UP000095287"/>
    </source>
</evidence>